<accession>A0ABW4BL07</accession>
<protein>
    <submittedName>
        <fullName evidence="2">Glycosyltransferase family A protein</fullName>
        <ecNumber evidence="2">2.4.-.-</ecNumber>
    </submittedName>
</protein>
<evidence type="ECO:0000313" key="2">
    <source>
        <dbReference type="EMBL" id="MFD1400163.1"/>
    </source>
</evidence>
<gene>
    <name evidence="2" type="ORF">ACFQ41_12665</name>
</gene>
<feature type="domain" description="Glycosyltransferase 2-like" evidence="1">
    <location>
        <begin position="6"/>
        <end position="145"/>
    </location>
</feature>
<comment type="caution">
    <text evidence="2">The sequence shown here is derived from an EMBL/GenBank/DDBJ whole genome shotgun (WGS) entry which is preliminary data.</text>
</comment>
<dbReference type="Pfam" id="PF00535">
    <property type="entry name" value="Glycos_transf_2"/>
    <property type="match status" value="1"/>
</dbReference>
<keyword evidence="2" id="KW-0328">Glycosyltransferase</keyword>
<keyword evidence="3" id="KW-1185">Reference proteome</keyword>
<sequence>MSVQLSIILPVDNAPLSELMMPLASLNNQLGLMGNQVEILLVDNGEFHLDLPAQLNLFVQLTVRTITPDQVCGRMAAFEAGVKAAKGEYIMLLDANNQLYHPFTLQNLFGLQAKHPDADIIGGATLLQGLTKDRQPVYRAGRSQTSLHGLMIRRALLMSEQVQFDDQYGEYSEEFTARLVRQAAGGVVEGEDIACVIFSSRTHAITGQKPQINEQWVLMMAGYLAQLRATSERFDTEYAKFIVRFYSQVLQVPAASRMPLTTAVAQIVKTHADRWPAVQQFVAGVKLTDKHAQAPWVAAPASFANYLDQLTRIAGVAIRKRG</sequence>
<organism evidence="2 3">
    <name type="scientific">Lacticaseibacillus suilingensis</name>
    <dbReference type="NCBI Taxonomy" id="2799577"/>
    <lineage>
        <taxon>Bacteria</taxon>
        <taxon>Bacillati</taxon>
        <taxon>Bacillota</taxon>
        <taxon>Bacilli</taxon>
        <taxon>Lactobacillales</taxon>
        <taxon>Lactobacillaceae</taxon>
        <taxon>Lacticaseibacillus</taxon>
    </lineage>
</organism>
<dbReference type="InterPro" id="IPR001173">
    <property type="entry name" value="Glyco_trans_2-like"/>
</dbReference>
<evidence type="ECO:0000259" key="1">
    <source>
        <dbReference type="Pfam" id="PF00535"/>
    </source>
</evidence>
<keyword evidence="2" id="KW-0808">Transferase</keyword>
<name>A0ABW4BL07_9LACO</name>
<dbReference type="Gene3D" id="3.90.550.10">
    <property type="entry name" value="Spore Coat Polysaccharide Biosynthesis Protein SpsA, Chain A"/>
    <property type="match status" value="1"/>
</dbReference>
<dbReference type="GO" id="GO:0016757">
    <property type="term" value="F:glycosyltransferase activity"/>
    <property type="evidence" value="ECO:0007669"/>
    <property type="project" value="UniProtKB-KW"/>
</dbReference>
<dbReference type="SUPFAM" id="SSF53448">
    <property type="entry name" value="Nucleotide-diphospho-sugar transferases"/>
    <property type="match status" value="1"/>
</dbReference>
<dbReference type="EC" id="2.4.-.-" evidence="2"/>
<reference evidence="3" key="1">
    <citation type="journal article" date="2019" name="Int. J. Syst. Evol. Microbiol.">
        <title>The Global Catalogue of Microorganisms (GCM) 10K type strain sequencing project: providing services to taxonomists for standard genome sequencing and annotation.</title>
        <authorList>
            <consortium name="The Broad Institute Genomics Platform"/>
            <consortium name="The Broad Institute Genome Sequencing Center for Infectious Disease"/>
            <person name="Wu L."/>
            <person name="Ma J."/>
        </authorList>
    </citation>
    <scope>NUCLEOTIDE SEQUENCE [LARGE SCALE GENOMIC DNA]</scope>
    <source>
        <strain evidence="3">CCM 9110</strain>
    </source>
</reference>
<proteinExistence type="predicted"/>
<dbReference type="Proteomes" id="UP001597199">
    <property type="component" value="Unassembled WGS sequence"/>
</dbReference>
<evidence type="ECO:0000313" key="3">
    <source>
        <dbReference type="Proteomes" id="UP001597199"/>
    </source>
</evidence>
<dbReference type="InterPro" id="IPR029044">
    <property type="entry name" value="Nucleotide-diphossugar_trans"/>
</dbReference>
<dbReference type="RefSeq" id="WP_204118337.1">
    <property type="nucleotide sequence ID" value="NZ_BOLV01000004.1"/>
</dbReference>
<dbReference type="CDD" id="cd00761">
    <property type="entry name" value="Glyco_tranf_GTA_type"/>
    <property type="match status" value="1"/>
</dbReference>
<dbReference type="EMBL" id="JBHTOA010000048">
    <property type="protein sequence ID" value="MFD1400163.1"/>
    <property type="molecule type" value="Genomic_DNA"/>
</dbReference>